<evidence type="ECO:0000259" key="2">
    <source>
        <dbReference type="Pfam" id="PF04419"/>
    </source>
</evidence>
<organism evidence="4 5">
    <name type="scientific">Coemansia spiralis</name>
    <dbReference type="NCBI Taxonomy" id="417178"/>
    <lineage>
        <taxon>Eukaryota</taxon>
        <taxon>Fungi</taxon>
        <taxon>Fungi incertae sedis</taxon>
        <taxon>Zoopagomycota</taxon>
        <taxon>Kickxellomycotina</taxon>
        <taxon>Kickxellomycetes</taxon>
        <taxon>Kickxellales</taxon>
        <taxon>Kickxellaceae</taxon>
        <taxon>Coemansia</taxon>
    </lineage>
</organism>
<comment type="caution">
    <text evidence="4">The sequence shown here is derived from an EMBL/GenBank/DDBJ whole genome shotgun (WGS) entry which is preliminary data.</text>
</comment>
<dbReference type="AlphaFoldDB" id="A0A9W8GNM4"/>
<dbReference type="EMBL" id="JANBTX010000049">
    <property type="protein sequence ID" value="KAJ2688325.1"/>
    <property type="molecule type" value="Genomic_DNA"/>
</dbReference>
<evidence type="ECO:0000313" key="4">
    <source>
        <dbReference type="EMBL" id="KAJ2688325.1"/>
    </source>
</evidence>
<dbReference type="InterPro" id="IPR026939">
    <property type="entry name" value="ZNF706/At2g23090_sf"/>
</dbReference>
<feature type="region of interest" description="Disordered" evidence="1">
    <location>
        <begin position="57"/>
        <end position="89"/>
    </location>
</feature>
<dbReference type="InterPro" id="IPR007513">
    <property type="entry name" value="SERF-like_N"/>
</dbReference>
<dbReference type="PANTHER" id="PTHR33788:SF1">
    <property type="entry name" value="ZINC-BINDING PROTEIN"/>
    <property type="match status" value="1"/>
</dbReference>
<keyword evidence="5" id="KW-1185">Reference proteome</keyword>
<dbReference type="Gene3D" id="4.10.1050.10">
    <property type="entry name" value="At2g23090-like"/>
    <property type="match status" value="1"/>
</dbReference>
<reference evidence="4" key="1">
    <citation type="submission" date="2022-07" db="EMBL/GenBank/DDBJ databases">
        <title>Phylogenomic reconstructions and comparative analyses of Kickxellomycotina fungi.</title>
        <authorList>
            <person name="Reynolds N.K."/>
            <person name="Stajich J.E."/>
            <person name="Barry K."/>
            <person name="Grigoriev I.V."/>
            <person name="Crous P."/>
            <person name="Smith M.E."/>
        </authorList>
    </citation>
    <scope>NUCLEOTIDE SEQUENCE</scope>
    <source>
        <strain evidence="4">CBS 109367</strain>
    </source>
</reference>
<dbReference type="InterPro" id="IPR039438">
    <property type="entry name" value="At2g23090-like_Znf"/>
</dbReference>
<proteinExistence type="predicted"/>
<accession>A0A9W8GNM4</accession>
<dbReference type="SUPFAM" id="SSF118359">
    <property type="entry name" value="Expressed protein At2g23090/F21P24.15"/>
    <property type="match status" value="1"/>
</dbReference>
<evidence type="ECO:0000259" key="3">
    <source>
        <dbReference type="Pfam" id="PF12907"/>
    </source>
</evidence>
<name>A0A9W8GNM4_9FUNG</name>
<evidence type="ECO:0000313" key="5">
    <source>
        <dbReference type="Proteomes" id="UP001151516"/>
    </source>
</evidence>
<feature type="domain" description="Small EDRK-rich factor-like N-terminal" evidence="2">
    <location>
        <begin position="1"/>
        <end position="28"/>
    </location>
</feature>
<feature type="compositionally biased region" description="Basic and acidic residues" evidence="1">
    <location>
        <begin position="58"/>
        <end position="82"/>
    </location>
</feature>
<dbReference type="Pfam" id="PF12907">
    <property type="entry name" value="zf-met2"/>
    <property type="match status" value="1"/>
</dbReference>
<feature type="domain" description="At2g23090-like zinc-binding" evidence="3">
    <location>
        <begin position="35"/>
        <end position="70"/>
    </location>
</feature>
<dbReference type="OrthoDB" id="370932at2759"/>
<dbReference type="InterPro" id="IPR039713">
    <property type="entry name" value="At2g23090-like"/>
</dbReference>
<feature type="region of interest" description="Disordered" evidence="1">
    <location>
        <begin position="1"/>
        <end position="24"/>
    </location>
</feature>
<dbReference type="Proteomes" id="UP001151516">
    <property type="component" value="Unassembled WGS sequence"/>
</dbReference>
<dbReference type="PANTHER" id="PTHR33788">
    <property type="entry name" value="OS07G0114300 PROTEIN"/>
    <property type="match status" value="1"/>
</dbReference>
<dbReference type="Pfam" id="PF04419">
    <property type="entry name" value="SERF-like_N"/>
    <property type="match status" value="1"/>
</dbReference>
<protein>
    <submittedName>
        <fullName evidence="4">Uncharacterized protein</fullName>
    </submittedName>
</protein>
<gene>
    <name evidence="4" type="ORF">IWW39_002288</name>
</gene>
<evidence type="ECO:0000256" key="1">
    <source>
        <dbReference type="SAM" id="MobiDB-lite"/>
    </source>
</evidence>
<sequence>MGNGNKAQMKRERNAKAGTEAKSQLKINVASKTIQCKTCFQTFMCTSKAPELTLHASNKHDKTLPECFPDFKESDVKTDKPNAKANGKK</sequence>